<reference evidence="2" key="1">
    <citation type="submission" date="2018-03" db="EMBL/GenBank/DDBJ databases">
        <authorList>
            <person name="Zecchin S."/>
        </authorList>
    </citation>
    <scope>NUCLEOTIDE SEQUENCE [LARGE SCALE GENOMIC DNA]</scope>
</reference>
<organism evidence="1 2">
    <name type="scientific">Candidatus Sulfobium mesophilum</name>
    <dbReference type="NCBI Taxonomy" id="2016548"/>
    <lineage>
        <taxon>Bacteria</taxon>
        <taxon>Pseudomonadati</taxon>
        <taxon>Nitrospirota</taxon>
        <taxon>Nitrospiria</taxon>
        <taxon>Nitrospirales</taxon>
        <taxon>Nitrospiraceae</taxon>
        <taxon>Candidatus Sulfobium</taxon>
    </lineage>
</organism>
<accession>A0A2U3QJ39</accession>
<sequence>MKTLVCRDVGVDCDHRVRGRTVDEVLNKATAHAKKNHHIKKVSKEYLEAWRMKIHDV</sequence>
<dbReference type="Pfam" id="PF06348">
    <property type="entry name" value="DUF1059"/>
    <property type="match status" value="1"/>
</dbReference>
<dbReference type="AlphaFoldDB" id="A0A2U3QJ39"/>
<dbReference type="InterPro" id="IPR009409">
    <property type="entry name" value="DUF1059"/>
</dbReference>
<keyword evidence="2" id="KW-1185">Reference proteome</keyword>
<evidence type="ECO:0008006" key="3">
    <source>
        <dbReference type="Google" id="ProtNLM"/>
    </source>
</evidence>
<dbReference type="EMBL" id="OUUY01000101">
    <property type="protein sequence ID" value="SPQ01398.1"/>
    <property type="molecule type" value="Genomic_DNA"/>
</dbReference>
<proteinExistence type="predicted"/>
<dbReference type="OrthoDB" id="1450972at2"/>
<protein>
    <recommendedName>
        <fullName evidence="3">DUF1059 domain-containing protein</fullName>
    </recommendedName>
</protein>
<name>A0A2U3QJ39_9BACT</name>
<gene>
    <name evidence="1" type="ORF">NBG4_530004</name>
</gene>
<evidence type="ECO:0000313" key="1">
    <source>
        <dbReference type="EMBL" id="SPQ01398.1"/>
    </source>
</evidence>
<evidence type="ECO:0000313" key="2">
    <source>
        <dbReference type="Proteomes" id="UP000245125"/>
    </source>
</evidence>
<dbReference type="Proteomes" id="UP000245125">
    <property type="component" value="Unassembled WGS sequence"/>
</dbReference>